<name>A0A0F3M850_ORITS</name>
<organism evidence="1 2">
    <name type="scientific">Orientia tsutsugamushi str. Gilliam</name>
    <dbReference type="NCBI Taxonomy" id="1359184"/>
    <lineage>
        <taxon>Bacteria</taxon>
        <taxon>Pseudomonadati</taxon>
        <taxon>Pseudomonadota</taxon>
        <taxon>Alphaproteobacteria</taxon>
        <taxon>Rickettsiales</taxon>
        <taxon>Rickettsiaceae</taxon>
        <taxon>Rickettsieae</taxon>
        <taxon>Orientia</taxon>
    </lineage>
</organism>
<evidence type="ECO:0000313" key="1">
    <source>
        <dbReference type="EMBL" id="KJV51657.1"/>
    </source>
</evidence>
<proteinExistence type="predicted"/>
<gene>
    <name evidence="1" type="ORF">OTSGILL_2103</name>
</gene>
<evidence type="ECO:0000313" key="2">
    <source>
        <dbReference type="Proteomes" id="UP000033769"/>
    </source>
</evidence>
<sequence length="72" mass="8146">MRANPKLAGFVDEDWKLNLLQSVHSNPPYYSEIAIYSPNVSGVIGRLMIDPFTLLLTSTNARDYQAIRRSYG</sequence>
<protein>
    <submittedName>
        <fullName evidence="1">Putative conjugative transfer protein</fullName>
    </submittedName>
</protein>
<comment type="caution">
    <text evidence="1">The sequence shown here is derived from an EMBL/GenBank/DDBJ whole genome shotgun (WGS) entry which is preliminary data.</text>
</comment>
<dbReference type="AlphaFoldDB" id="A0A0F3M850"/>
<dbReference type="EMBL" id="LANO01000040">
    <property type="protein sequence ID" value="KJV51657.1"/>
    <property type="molecule type" value="Genomic_DNA"/>
</dbReference>
<dbReference type="Proteomes" id="UP000033769">
    <property type="component" value="Unassembled WGS sequence"/>
</dbReference>
<dbReference type="PATRIC" id="fig|1359184.3.peg.1805"/>
<reference evidence="1 2" key="1">
    <citation type="submission" date="2015-02" db="EMBL/GenBank/DDBJ databases">
        <title>Genome Sequencing of Rickettsiales.</title>
        <authorList>
            <person name="Daugherty S.C."/>
            <person name="Su Q."/>
            <person name="Abolude K."/>
            <person name="Beier-Sexton M."/>
            <person name="Carlyon J.A."/>
            <person name="Carter R."/>
            <person name="Day N.P."/>
            <person name="Dumler S.J."/>
            <person name="Dyachenko V."/>
            <person name="Godinez A."/>
            <person name="Kurtti T.J."/>
            <person name="Lichay M."/>
            <person name="Mullins K.E."/>
            <person name="Ott S."/>
            <person name="Pappas-Brown V."/>
            <person name="Paris D.H."/>
            <person name="Patel P."/>
            <person name="Richards A.L."/>
            <person name="Sadzewicz L."/>
            <person name="Sears K."/>
            <person name="Seidman D."/>
            <person name="Sengamalay N."/>
            <person name="Stenos J."/>
            <person name="Tallon L.J."/>
            <person name="Vincent G."/>
            <person name="Fraser C.M."/>
            <person name="Munderloh U."/>
            <person name="Dunning-Hotopp J.C."/>
        </authorList>
    </citation>
    <scope>NUCLEOTIDE SEQUENCE [LARGE SCALE GENOMIC DNA]</scope>
    <source>
        <strain evidence="1 2">Gilliam</strain>
    </source>
</reference>
<accession>A0A0F3M850</accession>